<evidence type="ECO:0008006" key="4">
    <source>
        <dbReference type="Google" id="ProtNLM"/>
    </source>
</evidence>
<feature type="transmembrane region" description="Helical" evidence="1">
    <location>
        <begin position="70"/>
        <end position="88"/>
    </location>
</feature>
<protein>
    <recommendedName>
        <fullName evidence="4">SPW repeat-containing protein</fullName>
    </recommendedName>
</protein>
<organism evidence="2 3">
    <name type="scientific">Populibacterium corticicola</name>
    <dbReference type="NCBI Taxonomy" id="1812826"/>
    <lineage>
        <taxon>Bacteria</taxon>
        <taxon>Bacillati</taxon>
        <taxon>Actinomycetota</taxon>
        <taxon>Actinomycetes</taxon>
        <taxon>Micrococcales</taxon>
        <taxon>Jonesiaceae</taxon>
        <taxon>Populibacterium</taxon>
    </lineage>
</organism>
<evidence type="ECO:0000313" key="3">
    <source>
        <dbReference type="Proteomes" id="UP001597391"/>
    </source>
</evidence>
<keyword evidence="1" id="KW-0472">Membrane</keyword>
<feature type="transmembrane region" description="Helical" evidence="1">
    <location>
        <begin position="43"/>
        <end position="64"/>
    </location>
</feature>
<comment type="caution">
    <text evidence="2">The sequence shown here is derived from an EMBL/GenBank/DDBJ whole genome shotgun (WGS) entry which is preliminary data.</text>
</comment>
<feature type="transmembrane region" description="Helical" evidence="1">
    <location>
        <begin position="6"/>
        <end position="31"/>
    </location>
</feature>
<name>A0ABW5XAY6_9MICO</name>
<reference evidence="3" key="1">
    <citation type="journal article" date="2019" name="Int. J. Syst. Evol. Microbiol.">
        <title>The Global Catalogue of Microorganisms (GCM) 10K type strain sequencing project: providing services to taxonomists for standard genome sequencing and annotation.</title>
        <authorList>
            <consortium name="The Broad Institute Genomics Platform"/>
            <consortium name="The Broad Institute Genome Sequencing Center for Infectious Disease"/>
            <person name="Wu L."/>
            <person name="Ma J."/>
        </authorList>
    </citation>
    <scope>NUCLEOTIDE SEQUENCE [LARGE SCALE GENOMIC DNA]</scope>
    <source>
        <strain evidence="3">KCTC 33576</strain>
    </source>
</reference>
<accession>A0ABW5XAY6</accession>
<keyword evidence="1" id="KW-0812">Transmembrane</keyword>
<evidence type="ECO:0000256" key="1">
    <source>
        <dbReference type="SAM" id="Phobius"/>
    </source>
</evidence>
<evidence type="ECO:0000313" key="2">
    <source>
        <dbReference type="EMBL" id="MFD2839012.1"/>
    </source>
</evidence>
<dbReference type="Proteomes" id="UP001597391">
    <property type="component" value="Unassembled WGS sequence"/>
</dbReference>
<proteinExistence type="predicted"/>
<sequence>MIAIFAFLLWSIYAVGLIFAACSAFAVGLMLTGARESALNQSLVAWLVYLVIFMTIPVSILNGVPTWNHAIPMGVGVVLGVVTGLFYGRSLPRGQD</sequence>
<dbReference type="RefSeq" id="WP_377464411.1">
    <property type="nucleotide sequence ID" value="NZ_JBHUOP010000001.1"/>
</dbReference>
<gene>
    <name evidence="2" type="ORF">ACFSYH_00290</name>
</gene>
<keyword evidence="3" id="KW-1185">Reference proteome</keyword>
<dbReference type="EMBL" id="JBHUOP010000001">
    <property type="protein sequence ID" value="MFD2839012.1"/>
    <property type="molecule type" value="Genomic_DNA"/>
</dbReference>
<keyword evidence="1" id="KW-1133">Transmembrane helix</keyword>